<dbReference type="InterPro" id="IPR029044">
    <property type="entry name" value="Nucleotide-diphossugar_trans"/>
</dbReference>
<gene>
    <name evidence="2" type="ORF">DRF67_03845</name>
</gene>
<dbReference type="Proteomes" id="UP000256257">
    <property type="component" value="Unassembled WGS sequence"/>
</dbReference>
<evidence type="ECO:0000313" key="2">
    <source>
        <dbReference type="EMBL" id="REC49609.1"/>
    </source>
</evidence>
<name>A0A3D9B861_9FLAO</name>
<dbReference type="SUPFAM" id="SSF53448">
    <property type="entry name" value="Nucleotide-diphospho-sugar transferases"/>
    <property type="match status" value="1"/>
</dbReference>
<dbReference type="Pfam" id="PF00535">
    <property type="entry name" value="Glycos_transf_2"/>
    <property type="match status" value="1"/>
</dbReference>
<dbReference type="GO" id="GO:0016758">
    <property type="term" value="F:hexosyltransferase activity"/>
    <property type="evidence" value="ECO:0007669"/>
    <property type="project" value="UniProtKB-ARBA"/>
</dbReference>
<proteinExistence type="predicted"/>
<comment type="caution">
    <text evidence="2">The sequence shown here is derived from an EMBL/GenBank/DDBJ whole genome shotgun (WGS) entry which is preliminary data.</text>
</comment>
<feature type="domain" description="Glycosyltransferase 2-like" evidence="1">
    <location>
        <begin position="3"/>
        <end position="116"/>
    </location>
</feature>
<protein>
    <submittedName>
        <fullName evidence="2">Glycosyl transferase</fullName>
    </submittedName>
</protein>
<dbReference type="EMBL" id="QNVV01000002">
    <property type="protein sequence ID" value="REC49609.1"/>
    <property type="molecule type" value="Genomic_DNA"/>
</dbReference>
<organism evidence="2 3">
    <name type="scientific">Chryseobacterium pennipullorum</name>
    <dbReference type="NCBI Taxonomy" id="2258963"/>
    <lineage>
        <taxon>Bacteria</taxon>
        <taxon>Pseudomonadati</taxon>
        <taxon>Bacteroidota</taxon>
        <taxon>Flavobacteriia</taxon>
        <taxon>Flavobacteriales</taxon>
        <taxon>Weeksellaceae</taxon>
        <taxon>Chryseobacterium group</taxon>
        <taxon>Chryseobacterium</taxon>
    </lineage>
</organism>
<dbReference type="RefSeq" id="WP_115926816.1">
    <property type="nucleotide sequence ID" value="NZ_QNVV01000002.1"/>
</dbReference>
<dbReference type="AlphaFoldDB" id="A0A3D9B861"/>
<dbReference type="Gene3D" id="3.90.550.10">
    <property type="entry name" value="Spore Coat Polysaccharide Biosynthesis Protein SpsA, Chain A"/>
    <property type="match status" value="1"/>
</dbReference>
<evidence type="ECO:0000259" key="1">
    <source>
        <dbReference type="Pfam" id="PF00535"/>
    </source>
</evidence>
<keyword evidence="3" id="KW-1185">Reference proteome</keyword>
<dbReference type="InterPro" id="IPR001173">
    <property type="entry name" value="Glyco_trans_2-like"/>
</dbReference>
<accession>A0A3D9B861</accession>
<reference evidence="2 3" key="1">
    <citation type="submission" date="2018-06" db="EMBL/GenBank/DDBJ databases">
        <title>Novel Chryseobacterium species.</title>
        <authorList>
            <person name="Newman J."/>
            <person name="Hugo C."/>
            <person name="Oosthuizen L."/>
            <person name="Charimba G."/>
        </authorList>
    </citation>
    <scope>NUCLEOTIDE SEQUENCE [LARGE SCALE GENOMIC DNA]</scope>
    <source>
        <strain evidence="2 3">7_F195</strain>
    </source>
</reference>
<evidence type="ECO:0000313" key="3">
    <source>
        <dbReference type="Proteomes" id="UP000256257"/>
    </source>
</evidence>
<dbReference type="OrthoDB" id="9815829at2"/>
<dbReference type="PANTHER" id="PTHR22916:SF3">
    <property type="entry name" value="UDP-GLCNAC:BETAGAL BETA-1,3-N-ACETYLGLUCOSAMINYLTRANSFERASE-LIKE PROTEIN 1"/>
    <property type="match status" value="1"/>
</dbReference>
<sequence length="289" mass="33317">MISVILPVYNAEKYVSEAIQSVLDQTYKDFELIILNDGSTDRSLEIINSFKDERIVLVDQANAGLAKTLNRGLALAKGEYIARMDADDICLPNRFKEQINYLVRHPEVGLLGTAIELIDDEGKHLLYNPPLVGHEVLTAAMMTRGNPMKHPSVMFRKEIAVQCGGYNEDIGKYFEDYMLWRLMSTQCKIDNLPKILLQYRLTPTSIVSTMKNKELDEFVQYVIKKGEFNAEDKKQWLQVLDNMAKNKNIEDRNTNTVHRDFYNKCLDIGYIFMGDFLIRIVSNLKKIKY</sequence>
<keyword evidence="2" id="KW-0808">Transferase</keyword>
<dbReference type="PANTHER" id="PTHR22916">
    <property type="entry name" value="GLYCOSYLTRANSFERASE"/>
    <property type="match status" value="1"/>
</dbReference>